<dbReference type="PANTHER" id="PTHR33116">
    <property type="entry name" value="REVERSE TRANSCRIPTASE ZINC-BINDING DOMAIN-CONTAINING PROTEIN-RELATED-RELATED"/>
    <property type="match status" value="1"/>
</dbReference>
<organism evidence="1 2">
    <name type="scientific">Coptis chinensis</name>
    <dbReference type="NCBI Taxonomy" id="261450"/>
    <lineage>
        <taxon>Eukaryota</taxon>
        <taxon>Viridiplantae</taxon>
        <taxon>Streptophyta</taxon>
        <taxon>Embryophyta</taxon>
        <taxon>Tracheophyta</taxon>
        <taxon>Spermatophyta</taxon>
        <taxon>Magnoliopsida</taxon>
        <taxon>Ranunculales</taxon>
        <taxon>Ranunculaceae</taxon>
        <taxon>Coptidoideae</taxon>
        <taxon>Coptis</taxon>
    </lineage>
</organism>
<dbReference type="AlphaFoldDB" id="A0A835HLR2"/>
<gene>
    <name evidence="1" type="ORF">IFM89_036344</name>
</gene>
<dbReference type="Proteomes" id="UP000631114">
    <property type="component" value="Unassembled WGS sequence"/>
</dbReference>
<name>A0A835HLR2_9MAGN</name>
<comment type="caution">
    <text evidence="1">The sequence shown here is derived from an EMBL/GenBank/DDBJ whole genome shotgun (WGS) entry which is preliminary data.</text>
</comment>
<accession>A0A835HLR2</accession>
<evidence type="ECO:0000313" key="2">
    <source>
        <dbReference type="Proteomes" id="UP000631114"/>
    </source>
</evidence>
<keyword evidence="2" id="KW-1185">Reference proteome</keyword>
<dbReference type="OrthoDB" id="1938430at2759"/>
<evidence type="ECO:0000313" key="1">
    <source>
        <dbReference type="EMBL" id="KAF9599218.1"/>
    </source>
</evidence>
<dbReference type="EMBL" id="JADFTS010000007">
    <property type="protein sequence ID" value="KAF9599218.1"/>
    <property type="molecule type" value="Genomic_DNA"/>
</dbReference>
<dbReference type="PANTHER" id="PTHR33116:SF78">
    <property type="entry name" value="OS12G0587133 PROTEIN"/>
    <property type="match status" value="1"/>
</dbReference>
<proteinExistence type="predicted"/>
<reference evidence="1 2" key="1">
    <citation type="submission" date="2020-10" db="EMBL/GenBank/DDBJ databases">
        <title>The Coptis chinensis genome and diversification of protoberbering-type alkaloids.</title>
        <authorList>
            <person name="Wang B."/>
            <person name="Shu S."/>
            <person name="Song C."/>
            <person name="Liu Y."/>
        </authorList>
    </citation>
    <scope>NUCLEOTIDE SEQUENCE [LARGE SCALE GENOMIC DNA]</scope>
    <source>
        <strain evidence="1">HL-2020</strain>
        <tissue evidence="1">Leaf</tissue>
    </source>
</reference>
<protein>
    <recommendedName>
        <fullName evidence="3">Reverse transcriptase zinc-binding domain-containing protein</fullName>
    </recommendedName>
</protein>
<sequence length="285" mass="33200">MVKKRITDGTSTSFWHDPWLGGPPLAKRVDASIKEASGIHDQATLSTLIIAGTWNCSHFAMPAAIKEEIQNTILFTRAETDRWTWTISKHGNYTTASTYKEIRQIETPNKLQQLKILRSSKYIIYNQYKESTHHCFFNCSHSKNVWYEILRFIGLHRFSLILKDDWEWIMDNASRKTEMAGVVKACLAATLYWLWRERNDRRFKQKRKNEATLCRGLKEEIRRLLQSIMKELIDNMRNQCLIARLNIRINLRLPTQLSFIWEPPDPGELKLNTDGSVTPDSASKG</sequence>
<evidence type="ECO:0008006" key="3">
    <source>
        <dbReference type="Google" id="ProtNLM"/>
    </source>
</evidence>